<dbReference type="FunFam" id="2.60.40.10:FF:000032">
    <property type="entry name" value="palladin isoform X1"/>
    <property type="match status" value="1"/>
</dbReference>
<proteinExistence type="inferred from homology"/>
<dbReference type="InterPro" id="IPR003598">
    <property type="entry name" value="Ig_sub2"/>
</dbReference>
<dbReference type="FunFam" id="2.60.40.10:FF:000189">
    <property type="entry name" value="Neogenin isoform 3"/>
    <property type="match status" value="1"/>
</dbReference>
<feature type="domain" description="Fibronectin type-III" evidence="8">
    <location>
        <begin position="769"/>
        <end position="863"/>
    </location>
</feature>
<keyword evidence="5" id="KW-0325">Glycoprotein</keyword>
<feature type="domain" description="Ig-like" evidence="7">
    <location>
        <begin position="1065"/>
        <end position="1149"/>
    </location>
</feature>
<sequence>MAKGLRYSSYIFYFAVFTLPLVVCQVKFTTSYRGGKVTGVLGSSFNFTWTLSGNVQRFEWGTAKGVNNLDEVLVSIDKSNNVNTIGKSSRYYGRVSGVWDGRNPGQVTYMLNSINMGDERSYACRLRPVSMFDPYAFDKVRLLVSVAKPTLEGGQTQYIARGSRMYLTCRYSPLPPVSKVQWIKDGIVITQNTTVLIKDSRMNITKYNETQTQLSITKVTAKDAGKYVCNVTYDSDSASETKIVFIGTKGEDVELTCRYNGSIQTQLGSICISVKPEVVIVGDLERFIAKGDDVELTCRYNASPLVSKVQWIKNGTVMAVNTSVLISDARVTVSGYNTSQAVMSITAVTQEDSGNYTCRVTNHVDSTLATTVITIEAKPSITTFPQSVTIREGENVTLQCNATGGSSLEISWSFRGSLMMKNGGVGNILTLSIVNVNRKYGGDYRCVVRSRIGNNTSTSTLNVQFAPEILNQLPLNTTRLTREGYKYIVFSCTVVGNPPPLVYWTKNGLILNVTANPRLSAPSWNSIYSLNIINVSRSDAGQYRCLAINSVGNSASHGETLKVFYVPKITVHPQNITTKEGGSLSIYCNATGNPDPTVSWTKDGSLIRRNLRIAMSADNKQLTITNAAASDSGEYRCTAVNSIGKYASIASTVIVQSAPKAPKYVRVVSKSSRVVNISWTAGFNGNSAITNYTVEISEHNQMSFRDAACQGSLSRSSCVISSPFTSASLYGLLPWTTYFVRVFARNMVGSSIGSSLVNVTTNEEEPTAAPTNVRGHNTSSTSILVEWGDVPAANRNGIILTCTITYHSLIENDNGSKTVDYVDHQVNLTSLKEFVNYSITVFASTAKGHGPLSNLIVITTDQDRPSAAPLIVKAIDLSSTSIIVYWDEVPAQDQNGIILTYTITYQSLTEHDNGHFIVDYPEYRKELIGLKEYVYYKIKIFASTEKGRGPDSNPISVRTDQDKPSGPPAYVRVYSYTTSILVMWDEVPADDQNGVITGYTITYYPLPQNHSGLVRAVNSSQHRITLKGLIASANYSIRVLASTLKGDGPSSNPIVVTTLQGSIPPRITIHPESQTKPEGRNVTLSCYADGNPEPTISWTKNGSRIQDNPRIRFSVDNKKVTIRDVRRTDRGQYRCVAYNKLGKESSRIALLTIQFAPEITKIPKDATKKEGQKVIFSCSAIGNPQPIIHWTKDGIRIYVEDNPRFNVSSTSASHRLTIMDIRQSDAGKYRCVAENSVDSSVSSAATLTVASDNSWKAFLRCLVLRPQG</sequence>
<feature type="domain" description="Ig-like" evidence="7">
    <location>
        <begin position="149"/>
        <end position="245"/>
    </location>
</feature>
<accession>A0A2B4RCT9</accession>
<evidence type="ECO:0000313" key="9">
    <source>
        <dbReference type="EMBL" id="PFX14115.1"/>
    </source>
</evidence>
<dbReference type="Gene3D" id="2.60.40.10">
    <property type="entry name" value="Immunoglobulins"/>
    <property type="match status" value="11"/>
</dbReference>
<keyword evidence="2" id="KW-0732">Signal</keyword>
<dbReference type="SUPFAM" id="SSF49265">
    <property type="entry name" value="Fibronectin type III"/>
    <property type="match status" value="2"/>
</dbReference>
<feature type="domain" description="Ig-like" evidence="7">
    <location>
        <begin position="379"/>
        <end position="462"/>
    </location>
</feature>
<dbReference type="FunFam" id="2.60.40.10:FF:000299">
    <property type="entry name" value="protogenin isoform X2"/>
    <property type="match status" value="2"/>
</dbReference>
<evidence type="ECO:0000313" key="10">
    <source>
        <dbReference type="Proteomes" id="UP000225706"/>
    </source>
</evidence>
<dbReference type="Pfam" id="PF07679">
    <property type="entry name" value="I-set"/>
    <property type="match status" value="3"/>
</dbReference>
<dbReference type="Pfam" id="PF13927">
    <property type="entry name" value="Ig_3"/>
    <property type="match status" value="3"/>
</dbReference>
<dbReference type="InterPro" id="IPR013106">
    <property type="entry name" value="Ig_V-set"/>
</dbReference>
<dbReference type="Pfam" id="PF00047">
    <property type="entry name" value="ig"/>
    <property type="match status" value="1"/>
</dbReference>
<dbReference type="InterPro" id="IPR013098">
    <property type="entry name" value="Ig_I-set"/>
</dbReference>
<dbReference type="InterPro" id="IPR013151">
    <property type="entry name" value="Immunoglobulin_dom"/>
</dbReference>
<dbReference type="InterPro" id="IPR007110">
    <property type="entry name" value="Ig-like_dom"/>
</dbReference>
<reference evidence="10" key="1">
    <citation type="journal article" date="2017" name="bioRxiv">
        <title>Comparative analysis of the genomes of Stylophora pistillata and Acropora digitifera provides evidence for extensive differences between species of corals.</title>
        <authorList>
            <person name="Voolstra C.R."/>
            <person name="Li Y."/>
            <person name="Liew Y.J."/>
            <person name="Baumgarten S."/>
            <person name="Zoccola D."/>
            <person name="Flot J.-F."/>
            <person name="Tambutte S."/>
            <person name="Allemand D."/>
            <person name="Aranda M."/>
        </authorList>
    </citation>
    <scope>NUCLEOTIDE SEQUENCE [LARGE SCALE GENOMIC DNA]</scope>
</reference>
<dbReference type="OrthoDB" id="5988349at2759"/>
<feature type="domain" description="Ig-like" evidence="7">
    <location>
        <begin position="567"/>
        <end position="650"/>
    </location>
</feature>
<dbReference type="SMART" id="SM00409">
    <property type="entry name" value="IG"/>
    <property type="match status" value="8"/>
</dbReference>
<evidence type="ECO:0000256" key="1">
    <source>
        <dbReference type="ARBA" id="ARBA00009588"/>
    </source>
</evidence>
<dbReference type="InterPro" id="IPR036116">
    <property type="entry name" value="FN3_sf"/>
</dbReference>
<keyword evidence="10" id="KW-1185">Reference proteome</keyword>
<dbReference type="STRING" id="50429.A0A2B4RCT9"/>
<protein>
    <submittedName>
        <fullName evidence="9">Down syndrome cell adhesion molecule-like</fullName>
    </submittedName>
</protein>
<dbReference type="SMART" id="SM00408">
    <property type="entry name" value="IGc2"/>
    <property type="match status" value="7"/>
</dbReference>
<dbReference type="AlphaFoldDB" id="A0A2B4RCT9"/>
<name>A0A2B4RCT9_STYPI</name>
<dbReference type="SMART" id="SM00060">
    <property type="entry name" value="FN3"/>
    <property type="match status" value="4"/>
</dbReference>
<dbReference type="CDD" id="cd00063">
    <property type="entry name" value="FN3"/>
    <property type="match status" value="4"/>
</dbReference>
<dbReference type="FunFam" id="2.60.40.10:FF:000028">
    <property type="entry name" value="Neuronal cell adhesion molecule"/>
    <property type="match status" value="3"/>
</dbReference>
<keyword evidence="6" id="KW-0393">Immunoglobulin domain</keyword>
<dbReference type="EMBL" id="LSMT01000837">
    <property type="protein sequence ID" value="PFX14115.1"/>
    <property type="molecule type" value="Genomic_DNA"/>
</dbReference>
<comment type="caution">
    <text evidence="9">The sequence shown here is derived from an EMBL/GenBank/DDBJ whole genome shotgun (WGS) entry which is preliminary data.</text>
</comment>
<evidence type="ECO:0000256" key="5">
    <source>
        <dbReference type="ARBA" id="ARBA00023180"/>
    </source>
</evidence>
<dbReference type="InterPro" id="IPR036179">
    <property type="entry name" value="Ig-like_dom_sf"/>
</dbReference>
<dbReference type="SMART" id="SM00406">
    <property type="entry name" value="IGv"/>
    <property type="match status" value="4"/>
</dbReference>
<evidence type="ECO:0000256" key="4">
    <source>
        <dbReference type="ARBA" id="ARBA00023157"/>
    </source>
</evidence>
<evidence type="ECO:0000256" key="3">
    <source>
        <dbReference type="ARBA" id="ARBA00022737"/>
    </source>
</evidence>
<keyword evidence="4" id="KW-1015">Disulfide bond</keyword>
<dbReference type="InterPro" id="IPR013783">
    <property type="entry name" value="Ig-like_fold"/>
</dbReference>
<dbReference type="SUPFAM" id="SSF48726">
    <property type="entry name" value="Immunoglobulin"/>
    <property type="match status" value="7"/>
</dbReference>
<feature type="domain" description="Fibronectin type-III" evidence="8">
    <location>
        <begin position="658"/>
        <end position="764"/>
    </location>
</feature>
<keyword evidence="3" id="KW-0677">Repeat</keyword>
<dbReference type="PANTHER" id="PTHR44170:SF6">
    <property type="entry name" value="CONTACTIN"/>
    <property type="match status" value="1"/>
</dbReference>
<dbReference type="PROSITE" id="PS50835">
    <property type="entry name" value="IG_LIKE"/>
    <property type="match status" value="7"/>
</dbReference>
<gene>
    <name evidence="9" type="primary">Dscam</name>
    <name evidence="9" type="ORF">AWC38_SpisGene21757</name>
</gene>
<dbReference type="GO" id="GO:0098609">
    <property type="term" value="P:cell-cell adhesion"/>
    <property type="evidence" value="ECO:0007669"/>
    <property type="project" value="TreeGrafter"/>
</dbReference>
<evidence type="ECO:0000256" key="2">
    <source>
        <dbReference type="ARBA" id="ARBA00022729"/>
    </source>
</evidence>
<organism evidence="9 10">
    <name type="scientific">Stylophora pistillata</name>
    <name type="common">Smooth cauliflower coral</name>
    <dbReference type="NCBI Taxonomy" id="50429"/>
    <lineage>
        <taxon>Eukaryota</taxon>
        <taxon>Metazoa</taxon>
        <taxon>Cnidaria</taxon>
        <taxon>Anthozoa</taxon>
        <taxon>Hexacorallia</taxon>
        <taxon>Scleractinia</taxon>
        <taxon>Astrocoeniina</taxon>
        <taxon>Pocilloporidae</taxon>
        <taxon>Stylophora</taxon>
    </lineage>
</organism>
<dbReference type="CDD" id="cd00096">
    <property type="entry name" value="Ig"/>
    <property type="match status" value="3"/>
</dbReference>
<feature type="domain" description="Ig-like" evidence="7">
    <location>
        <begin position="276"/>
        <end position="374"/>
    </location>
</feature>
<feature type="domain" description="Fibronectin type-III" evidence="8">
    <location>
        <begin position="868"/>
        <end position="962"/>
    </location>
</feature>
<dbReference type="PANTHER" id="PTHR44170">
    <property type="entry name" value="PROTEIN SIDEKICK"/>
    <property type="match status" value="1"/>
</dbReference>
<feature type="domain" description="Ig-like" evidence="7">
    <location>
        <begin position="1157"/>
        <end position="1248"/>
    </location>
</feature>
<dbReference type="Proteomes" id="UP000225706">
    <property type="component" value="Unassembled WGS sequence"/>
</dbReference>
<feature type="domain" description="Ig-like" evidence="7">
    <location>
        <begin position="467"/>
        <end position="562"/>
    </location>
</feature>
<dbReference type="InterPro" id="IPR003599">
    <property type="entry name" value="Ig_sub"/>
</dbReference>
<evidence type="ECO:0000259" key="7">
    <source>
        <dbReference type="PROSITE" id="PS50835"/>
    </source>
</evidence>
<feature type="domain" description="Fibronectin type-III" evidence="8">
    <location>
        <begin position="964"/>
        <end position="1061"/>
    </location>
</feature>
<comment type="similarity">
    <text evidence="1">Belongs to the immunoglobulin superfamily. DCC family.</text>
</comment>
<dbReference type="GO" id="GO:0016020">
    <property type="term" value="C:membrane"/>
    <property type="evidence" value="ECO:0007669"/>
    <property type="project" value="UniProtKB-SubCell"/>
</dbReference>
<evidence type="ECO:0000259" key="8">
    <source>
        <dbReference type="PROSITE" id="PS50853"/>
    </source>
</evidence>
<evidence type="ECO:0000256" key="6">
    <source>
        <dbReference type="ARBA" id="ARBA00023319"/>
    </source>
</evidence>
<dbReference type="Pfam" id="PF00041">
    <property type="entry name" value="fn3"/>
    <property type="match status" value="4"/>
</dbReference>
<dbReference type="PROSITE" id="PS50853">
    <property type="entry name" value="FN3"/>
    <property type="match status" value="4"/>
</dbReference>
<dbReference type="InterPro" id="IPR003961">
    <property type="entry name" value="FN3_dom"/>
</dbReference>